<dbReference type="GO" id="GO:0030170">
    <property type="term" value="F:pyridoxal phosphate binding"/>
    <property type="evidence" value="ECO:0007669"/>
    <property type="project" value="InterPro"/>
</dbReference>
<evidence type="ECO:0000256" key="5">
    <source>
        <dbReference type="ARBA" id="ARBA00022679"/>
    </source>
</evidence>
<feature type="domain" description="Aminotransferase class I/classII large" evidence="9">
    <location>
        <begin position="59"/>
        <end position="427"/>
    </location>
</feature>
<comment type="caution">
    <text evidence="10">The sequence shown here is derived from an EMBL/GenBank/DDBJ whole genome shotgun (WGS) entry which is preliminary data.</text>
</comment>
<dbReference type="PANTHER" id="PTHR11879:SF55">
    <property type="entry name" value="GLUTAMATE OXALOACETATE TRANSAMINASE 1, ISOFORM B"/>
    <property type="match status" value="1"/>
</dbReference>
<comment type="similarity">
    <text evidence="2">Belongs to the class-I pyridoxal-phosphate-dependent aminotransferase family.</text>
</comment>
<organism evidence="10 11">
    <name type="scientific">Drosophila rubida</name>
    <dbReference type="NCBI Taxonomy" id="30044"/>
    <lineage>
        <taxon>Eukaryota</taxon>
        <taxon>Metazoa</taxon>
        <taxon>Ecdysozoa</taxon>
        <taxon>Arthropoda</taxon>
        <taxon>Hexapoda</taxon>
        <taxon>Insecta</taxon>
        <taxon>Pterygota</taxon>
        <taxon>Neoptera</taxon>
        <taxon>Endopterygota</taxon>
        <taxon>Diptera</taxon>
        <taxon>Brachycera</taxon>
        <taxon>Muscomorpha</taxon>
        <taxon>Ephydroidea</taxon>
        <taxon>Drosophilidae</taxon>
        <taxon>Drosophila</taxon>
    </lineage>
</organism>
<dbReference type="Gene3D" id="3.40.640.10">
    <property type="entry name" value="Type I PLP-dependent aspartate aminotransferase-like (Major domain)"/>
    <property type="match status" value="1"/>
</dbReference>
<evidence type="ECO:0000256" key="2">
    <source>
        <dbReference type="ARBA" id="ARBA00007441"/>
    </source>
</evidence>
<accession>A0AAD4JZF0</accession>
<dbReference type="NCBIfam" id="NF006719">
    <property type="entry name" value="PRK09257.1"/>
    <property type="match status" value="1"/>
</dbReference>
<evidence type="ECO:0000259" key="9">
    <source>
        <dbReference type="Pfam" id="PF00155"/>
    </source>
</evidence>
<keyword evidence="4 7" id="KW-0032">Aminotransferase</keyword>
<dbReference type="InterPro" id="IPR015424">
    <property type="entry name" value="PyrdxlP-dep_Trfase"/>
</dbReference>
<reference evidence="10" key="1">
    <citation type="journal article" date="2021" name="Mol. Ecol. Resour.">
        <title>Phylogenomic analyses of the genus Drosophila reveals genomic signals of climate adaptation.</title>
        <authorList>
            <person name="Li F."/>
            <person name="Rane R.V."/>
            <person name="Luria V."/>
            <person name="Xiong Z."/>
            <person name="Chen J."/>
            <person name="Li Z."/>
            <person name="Catullo R.A."/>
            <person name="Griffin P.C."/>
            <person name="Schiffer M."/>
            <person name="Pearce S."/>
            <person name="Lee S.F."/>
            <person name="McElroy K."/>
            <person name="Stocker A."/>
            <person name="Shirriffs J."/>
            <person name="Cockerell F."/>
            <person name="Coppin C."/>
            <person name="Sgro C.M."/>
            <person name="Karger A."/>
            <person name="Cain J.W."/>
            <person name="Weber J.A."/>
            <person name="Santpere G."/>
            <person name="Kirschner M.W."/>
            <person name="Hoffmann A.A."/>
            <person name="Oakeshott J.G."/>
            <person name="Zhang G."/>
        </authorList>
    </citation>
    <scope>NUCLEOTIDE SEQUENCE</scope>
    <source>
        <strain evidence="10">BGI-SZ-2011g</strain>
    </source>
</reference>
<dbReference type="FunFam" id="3.90.1150.10:FF:000001">
    <property type="entry name" value="Aspartate aminotransferase"/>
    <property type="match status" value="1"/>
</dbReference>
<keyword evidence="11" id="KW-1185">Reference proteome</keyword>
<dbReference type="CDD" id="cd00609">
    <property type="entry name" value="AAT_like"/>
    <property type="match status" value="1"/>
</dbReference>
<dbReference type="AlphaFoldDB" id="A0AAD4JZF0"/>
<evidence type="ECO:0000256" key="4">
    <source>
        <dbReference type="ARBA" id="ARBA00022576"/>
    </source>
</evidence>
<comment type="miscellaneous">
    <text evidence="7">In eukaryotes there are cytoplasmic, mitochondrial and chloroplastic isozymes.</text>
</comment>
<evidence type="ECO:0000256" key="8">
    <source>
        <dbReference type="SAM" id="MobiDB-lite"/>
    </source>
</evidence>
<dbReference type="InterPro" id="IPR015421">
    <property type="entry name" value="PyrdxlP-dep_Trfase_major"/>
</dbReference>
<proteinExistence type="inferred from homology"/>
<evidence type="ECO:0000256" key="7">
    <source>
        <dbReference type="RuleBase" id="RU000480"/>
    </source>
</evidence>
<dbReference type="PROSITE" id="PS00105">
    <property type="entry name" value="AA_TRANSFER_CLASS_1"/>
    <property type="match status" value="1"/>
</dbReference>
<dbReference type="InterPro" id="IPR004838">
    <property type="entry name" value="NHTrfase_class1_PyrdxlP-BS"/>
</dbReference>
<comment type="catalytic activity">
    <reaction evidence="7">
        <text>L-aspartate + 2-oxoglutarate = oxaloacetate + L-glutamate</text>
        <dbReference type="Rhea" id="RHEA:21824"/>
        <dbReference type="ChEBI" id="CHEBI:16452"/>
        <dbReference type="ChEBI" id="CHEBI:16810"/>
        <dbReference type="ChEBI" id="CHEBI:29985"/>
        <dbReference type="ChEBI" id="CHEBI:29991"/>
        <dbReference type="EC" id="2.6.1.1"/>
    </reaction>
</comment>
<gene>
    <name evidence="10" type="ORF">KR093_003342</name>
</gene>
<dbReference type="InterPro" id="IPR004839">
    <property type="entry name" value="Aminotransferase_I/II_large"/>
</dbReference>
<dbReference type="GO" id="GO:0004069">
    <property type="term" value="F:L-aspartate:2-oxoglutarate aminotransferase activity"/>
    <property type="evidence" value="ECO:0007669"/>
    <property type="project" value="UniProtKB-EC"/>
</dbReference>
<dbReference type="Pfam" id="PF00155">
    <property type="entry name" value="Aminotran_1_2"/>
    <property type="match status" value="1"/>
</dbReference>
<name>A0AAD4JZF0_9MUSC</name>
<dbReference type="PANTHER" id="PTHR11879">
    <property type="entry name" value="ASPARTATE AMINOTRANSFERASE"/>
    <property type="match status" value="1"/>
</dbReference>
<protein>
    <recommendedName>
        <fullName evidence="7">Aspartate aminotransferase</fullName>
        <ecNumber evidence="7">2.6.1.1</ecNumber>
    </recommendedName>
</protein>
<dbReference type="InterPro" id="IPR000796">
    <property type="entry name" value="Asp_trans"/>
</dbReference>
<keyword evidence="6" id="KW-0663">Pyridoxal phosphate</keyword>
<keyword evidence="5 7" id="KW-0808">Transferase</keyword>
<evidence type="ECO:0000313" key="11">
    <source>
        <dbReference type="Proteomes" id="UP001200034"/>
    </source>
</evidence>
<dbReference type="InterPro" id="IPR015422">
    <property type="entry name" value="PyrdxlP-dep_Trfase_small"/>
</dbReference>
<evidence type="ECO:0000256" key="1">
    <source>
        <dbReference type="ARBA" id="ARBA00001933"/>
    </source>
</evidence>
<dbReference type="PRINTS" id="PR00799">
    <property type="entry name" value="TRANSAMINASE"/>
</dbReference>
<dbReference type="Gene3D" id="3.90.1150.10">
    <property type="entry name" value="Aspartate Aminotransferase, domain 1"/>
    <property type="match status" value="1"/>
</dbReference>
<dbReference type="GO" id="GO:0005829">
    <property type="term" value="C:cytosol"/>
    <property type="evidence" value="ECO:0007669"/>
    <property type="project" value="TreeGrafter"/>
</dbReference>
<sequence>MFACAADLFITKPTLIGSSLSRRSYSNDCQKSIFADMKVVIPAPIFHLTKMYNEDKFEKKVNLGVGVYRTDENKSFTIPVVKKCEFEVVNDPTLDHEYLPMSGNPEFRKVATELLLGPDCKALQEKRVAAVQTASGTNACRLAADFLAKRMKLRTVYFPMPTWENHMVIFDHAGFKQFKTYPYWHKKRRQIDMPRLLEALASANEGAVVLFHGSAHNPTGMDLTKKQWKQVTTVIKMNKLFPFVDTAYQGFATGDPDRDAWIVRYMASEGLEFMAAQSFSKNMGLYNERVGNLVSIVSDPKLVPALISELMMYVRPNYSNPPAFGSRVVSRVLGDKKNKEEWLKTLCEMTDRVKNMRKQLMQKLQDLNTPGRWDHITRQSGMFSFTGLNEEQVAKLVKEKHIYLTASGRINICGLNTKNIDYVAESISAVVKETHANKGDGENGKGGKKADANKGKSDADKKKCDKEAGAKKGKDDGKKGKCNKNVDAKKGKDDGQKEKCNQKADANKGKDDAKKERCKKAIDANKGKNDAMKEKCKKAADANKGKDDAMKEKCKKAADAKKSQGDGKKEKCSREADAKKGKDDGKNEKCK</sequence>
<feature type="region of interest" description="Disordered" evidence="8">
    <location>
        <begin position="436"/>
        <end position="591"/>
    </location>
</feature>
<evidence type="ECO:0000256" key="3">
    <source>
        <dbReference type="ARBA" id="ARBA00011738"/>
    </source>
</evidence>
<dbReference type="EC" id="2.6.1.1" evidence="7"/>
<comment type="subunit">
    <text evidence="3 7">Homodimer.</text>
</comment>
<dbReference type="FunFam" id="3.40.640.10:FF:000066">
    <property type="entry name" value="Aspartate aminotransferase"/>
    <property type="match status" value="1"/>
</dbReference>
<evidence type="ECO:0000256" key="6">
    <source>
        <dbReference type="ARBA" id="ARBA00022898"/>
    </source>
</evidence>
<comment type="cofactor">
    <cofactor evidence="1">
        <name>pyridoxal 5'-phosphate</name>
        <dbReference type="ChEBI" id="CHEBI:597326"/>
    </cofactor>
</comment>
<dbReference type="SUPFAM" id="SSF53383">
    <property type="entry name" value="PLP-dependent transferases"/>
    <property type="match status" value="1"/>
</dbReference>
<dbReference type="EMBL" id="JAJJHW010002585">
    <property type="protein sequence ID" value="KAH8370412.1"/>
    <property type="molecule type" value="Genomic_DNA"/>
</dbReference>
<dbReference type="Proteomes" id="UP001200034">
    <property type="component" value="Unassembled WGS sequence"/>
</dbReference>
<dbReference type="GO" id="GO:0006532">
    <property type="term" value="P:aspartate biosynthetic process"/>
    <property type="evidence" value="ECO:0007669"/>
    <property type="project" value="TreeGrafter"/>
</dbReference>
<evidence type="ECO:0000313" key="10">
    <source>
        <dbReference type="EMBL" id="KAH8370412.1"/>
    </source>
</evidence>